<proteinExistence type="predicted"/>
<dbReference type="Pfam" id="PF02482">
    <property type="entry name" value="Ribosomal_S30AE"/>
    <property type="match status" value="1"/>
</dbReference>
<dbReference type="RefSeq" id="WP_204345660.1">
    <property type="nucleotide sequence ID" value="NZ_JACNMJ010000003.1"/>
</dbReference>
<organism evidence="1 2">
    <name type="scientific">Psychroserpens algicola</name>
    <dbReference type="NCBI Taxonomy" id="1719034"/>
    <lineage>
        <taxon>Bacteria</taxon>
        <taxon>Pseudomonadati</taxon>
        <taxon>Bacteroidota</taxon>
        <taxon>Flavobacteriia</taxon>
        <taxon>Flavobacteriales</taxon>
        <taxon>Flavobacteriaceae</taxon>
        <taxon>Psychroserpens</taxon>
    </lineage>
</organism>
<dbReference type="Gene3D" id="3.30.160.100">
    <property type="entry name" value="Ribosome hibernation promotion factor-like"/>
    <property type="match status" value="1"/>
</dbReference>
<dbReference type="EMBL" id="JALPQF010000018">
    <property type="protein sequence ID" value="MCK8482001.1"/>
    <property type="molecule type" value="Genomic_DNA"/>
</dbReference>
<dbReference type="CDD" id="cd00552">
    <property type="entry name" value="RaiA"/>
    <property type="match status" value="1"/>
</dbReference>
<protein>
    <submittedName>
        <fullName evidence="1">HPF/RaiA family ribosome-associated protein</fullName>
    </submittedName>
</protein>
<name>A0ABT0HCA8_9FLAO</name>
<dbReference type="InterPro" id="IPR003489">
    <property type="entry name" value="RHF/RaiA"/>
</dbReference>
<dbReference type="Proteomes" id="UP001203687">
    <property type="component" value="Unassembled WGS sequence"/>
</dbReference>
<gene>
    <name evidence="1" type="ORF">MUY34_15305</name>
</gene>
<evidence type="ECO:0000313" key="1">
    <source>
        <dbReference type="EMBL" id="MCK8482001.1"/>
    </source>
</evidence>
<reference evidence="1" key="1">
    <citation type="submission" date="2022-04" db="EMBL/GenBank/DDBJ databases">
        <authorList>
            <person name="Ren T."/>
        </authorList>
    </citation>
    <scope>NUCLEOTIDE SEQUENCE</scope>
    <source>
        <strain evidence="1">F63249</strain>
    </source>
</reference>
<dbReference type="SUPFAM" id="SSF69754">
    <property type="entry name" value="Ribosome binding protein Y (YfiA homologue)"/>
    <property type="match status" value="1"/>
</dbReference>
<evidence type="ECO:0000313" key="2">
    <source>
        <dbReference type="Proteomes" id="UP001203687"/>
    </source>
</evidence>
<comment type="caution">
    <text evidence="1">The sequence shown here is derived from an EMBL/GenBank/DDBJ whole genome shotgun (WGS) entry which is preliminary data.</text>
</comment>
<sequence length="101" mass="11736">MNVNFQYVDVDVSETLSAFTEEKLSKLFNRYEFVVGADVFFKKDLNEHENNAVCSIRLSLPGPRLFATSNEKKYEVAVRQTISDLERQLKKRKNVVFKKVS</sequence>
<keyword evidence="2" id="KW-1185">Reference proteome</keyword>
<dbReference type="InterPro" id="IPR036567">
    <property type="entry name" value="RHF-like"/>
</dbReference>
<accession>A0ABT0HCA8</accession>